<dbReference type="PROSITE" id="PS51318">
    <property type="entry name" value="TAT"/>
    <property type="match status" value="1"/>
</dbReference>
<dbReference type="Gene3D" id="2.120.10.70">
    <property type="entry name" value="Fucose-specific lectin"/>
    <property type="match status" value="1"/>
</dbReference>
<dbReference type="Proteomes" id="UP000316639">
    <property type="component" value="Unassembled WGS sequence"/>
</dbReference>
<evidence type="ECO:0000313" key="3">
    <source>
        <dbReference type="EMBL" id="TWP47542.1"/>
    </source>
</evidence>
<dbReference type="InterPro" id="IPR024078">
    <property type="entry name" value="LmbE-like_dom_sf"/>
</dbReference>
<dbReference type="EMBL" id="VOBR01000025">
    <property type="protein sequence ID" value="TWP47542.1"/>
    <property type="molecule type" value="Genomic_DNA"/>
</dbReference>
<feature type="domain" description="PLL-like beta propeller" evidence="2">
    <location>
        <begin position="410"/>
        <end position="631"/>
    </location>
</feature>
<dbReference type="InterPro" id="IPR003737">
    <property type="entry name" value="GlcNAc_PI_deacetylase-related"/>
</dbReference>
<organism evidence="3 4">
    <name type="scientific">Lentzea tibetensis</name>
    <dbReference type="NCBI Taxonomy" id="2591470"/>
    <lineage>
        <taxon>Bacteria</taxon>
        <taxon>Bacillati</taxon>
        <taxon>Actinomycetota</taxon>
        <taxon>Actinomycetes</taxon>
        <taxon>Pseudonocardiales</taxon>
        <taxon>Pseudonocardiaceae</taxon>
        <taxon>Lentzea</taxon>
    </lineage>
</organism>
<proteinExistence type="predicted"/>
<dbReference type="InterPro" id="IPR058502">
    <property type="entry name" value="PLL-like_beta-prop"/>
</dbReference>
<keyword evidence="1" id="KW-0862">Zinc</keyword>
<dbReference type="InterPro" id="IPR006311">
    <property type="entry name" value="TAT_signal"/>
</dbReference>
<reference evidence="3 4" key="1">
    <citation type="submission" date="2019-07" db="EMBL/GenBank/DDBJ databases">
        <title>Lentzea xizangensis sp. nov., isolated from Qinghai-Tibetan Plateau Soils.</title>
        <authorList>
            <person name="Huang J."/>
        </authorList>
    </citation>
    <scope>NUCLEOTIDE SEQUENCE [LARGE SCALE GENOMIC DNA]</scope>
    <source>
        <strain evidence="3 4">FXJ1.1311</strain>
    </source>
</reference>
<accession>A0A563EKJ1</accession>
<dbReference type="AlphaFoldDB" id="A0A563EKJ1"/>
<evidence type="ECO:0000259" key="2">
    <source>
        <dbReference type="Pfam" id="PF26607"/>
    </source>
</evidence>
<dbReference type="GO" id="GO:0000225">
    <property type="term" value="F:N-acetylglucosaminylphosphatidylinositol deacetylase activity"/>
    <property type="evidence" value="ECO:0007669"/>
    <property type="project" value="TreeGrafter"/>
</dbReference>
<dbReference type="GO" id="GO:0016137">
    <property type="term" value="P:glycoside metabolic process"/>
    <property type="evidence" value="ECO:0007669"/>
    <property type="project" value="UniProtKB-ARBA"/>
</dbReference>
<dbReference type="OrthoDB" id="6064917at2"/>
<protein>
    <recommendedName>
        <fullName evidence="2">PLL-like beta propeller domain-containing protein</fullName>
    </recommendedName>
</protein>
<dbReference type="SUPFAM" id="SSF102588">
    <property type="entry name" value="LmbE-like"/>
    <property type="match status" value="1"/>
</dbReference>
<dbReference type="Pfam" id="PF26607">
    <property type="entry name" value="DUF8189"/>
    <property type="match status" value="1"/>
</dbReference>
<comment type="caution">
    <text evidence="3">The sequence shown here is derived from an EMBL/GenBank/DDBJ whole genome shotgun (WGS) entry which is preliminary data.</text>
</comment>
<dbReference type="Gene3D" id="3.40.50.10320">
    <property type="entry name" value="LmbE-like"/>
    <property type="match status" value="1"/>
</dbReference>
<evidence type="ECO:0000256" key="1">
    <source>
        <dbReference type="ARBA" id="ARBA00022833"/>
    </source>
</evidence>
<dbReference type="RefSeq" id="WP_146357609.1">
    <property type="nucleotide sequence ID" value="NZ_VOBR01000025.1"/>
</dbReference>
<gene>
    <name evidence="3" type="ORF">FKR81_31765</name>
</gene>
<sequence>MPKVSRRTVLVAGTTAAVTTAIGVGSGTAHALPSGASFVQIVAHSDDDLLFINPDIQPAILSGCPVRTIILTADEFNGTDDMSREELSAQLQSGQRAAYASLAGKPNTWSRGTMTVAGKIVGVDTLSGAPQVQLIYLGLPDAGDDLHLDALTNLWNSTSYSTDTILPKGSPIGRVQRYKQADVDAVLLGLLRQFQPTTIRAQDPYPDDARYGGSLPEHWDHIAAAKFAQKAMKAYEGPDGRPFALLTRYRCYNTQKAPANVPSALRTAKTTAYNKYADRDPLTGDTFNANLSRNYERWPVTQPWAMLDASGTLHAFVVAGDALMWWRQPNGGAWVGPTNLLAGTFAPGVALAMRGDNKIQIAVLDLDTAAIRTATQTAPGGGFGAWTSLGNPNNNTAAYGTPCFGVSSGLLELFVVNRAGTLGNKFQQGTGFSGWYTVSGGNGKAMSPPVAFTAPGGRMHVFADGNGKAFHWYQNPGGATLYQALTTSADCTYTPGVALDAGKVRVFTRKPNDGSVGTLAESSPNGSWQTTVTNLGGVGGTGPVTAVTSGGATPRVLAFARNNDYGLSVVRQGPTGAFGPWEDLGGYFEVGPAPVLDAMGLVRVFVVGADCRLHERRQTAVGPDAPFGGWQLAGN</sequence>
<name>A0A563EKJ1_9PSEU</name>
<dbReference type="SUPFAM" id="SSF89372">
    <property type="entry name" value="Fucose-specific lectin"/>
    <property type="match status" value="2"/>
</dbReference>
<evidence type="ECO:0000313" key="4">
    <source>
        <dbReference type="Proteomes" id="UP000316639"/>
    </source>
</evidence>
<dbReference type="PANTHER" id="PTHR12993:SF23">
    <property type="entry name" value="N-ACETYLGLUCOSAMINYLPHOSPHATIDYLINOSITOL DEACETYLASE"/>
    <property type="match status" value="1"/>
</dbReference>
<dbReference type="PANTHER" id="PTHR12993">
    <property type="entry name" value="N-ACETYLGLUCOSAMINYL-PHOSPHATIDYLINOSITOL DE-N-ACETYLASE-RELATED"/>
    <property type="match status" value="1"/>
</dbReference>
<keyword evidence="4" id="KW-1185">Reference proteome</keyword>